<sequence length="90" mass="9948">MSPAYAAIDLGTNTCLLLVARWDGSRLIPLAQELRVLRLGAGVDRTGRLSEEAMARAEAVFREYQAVIESHQCRKVRCVATSAFREAANR</sequence>
<dbReference type="InterPro" id="IPR003695">
    <property type="entry name" value="Ppx_GppA_N"/>
</dbReference>
<dbReference type="SUPFAM" id="SSF53067">
    <property type="entry name" value="Actin-like ATPase domain"/>
    <property type="match status" value="1"/>
</dbReference>
<feature type="domain" description="Ppx/GppA phosphatase N-terminal" evidence="1">
    <location>
        <begin position="19"/>
        <end position="90"/>
    </location>
</feature>
<dbReference type="InterPro" id="IPR043129">
    <property type="entry name" value="ATPase_NBD"/>
</dbReference>
<dbReference type="EMBL" id="BARU01039909">
    <property type="protein sequence ID" value="GAH86279.1"/>
    <property type="molecule type" value="Genomic_DNA"/>
</dbReference>
<reference evidence="2" key="1">
    <citation type="journal article" date="2014" name="Front. Microbiol.">
        <title>High frequency of phylogenetically diverse reductive dehalogenase-homologous genes in deep subseafloor sedimentary metagenomes.</title>
        <authorList>
            <person name="Kawai M."/>
            <person name="Futagami T."/>
            <person name="Toyoda A."/>
            <person name="Takaki Y."/>
            <person name="Nishi S."/>
            <person name="Hori S."/>
            <person name="Arai W."/>
            <person name="Tsubouchi T."/>
            <person name="Morono Y."/>
            <person name="Uchiyama I."/>
            <person name="Ito T."/>
            <person name="Fujiyama A."/>
            <person name="Inagaki F."/>
            <person name="Takami H."/>
        </authorList>
    </citation>
    <scope>NUCLEOTIDE SEQUENCE</scope>
    <source>
        <strain evidence="2">Expedition CK06-06</strain>
    </source>
</reference>
<organism evidence="2">
    <name type="scientific">marine sediment metagenome</name>
    <dbReference type="NCBI Taxonomy" id="412755"/>
    <lineage>
        <taxon>unclassified sequences</taxon>
        <taxon>metagenomes</taxon>
        <taxon>ecological metagenomes</taxon>
    </lineage>
</organism>
<gene>
    <name evidence="2" type="ORF">S03H2_61789</name>
</gene>
<accession>X1K7P4</accession>
<comment type="caution">
    <text evidence="2">The sequence shown here is derived from an EMBL/GenBank/DDBJ whole genome shotgun (WGS) entry which is preliminary data.</text>
</comment>
<evidence type="ECO:0000259" key="1">
    <source>
        <dbReference type="Pfam" id="PF02541"/>
    </source>
</evidence>
<dbReference type="Gene3D" id="3.30.420.40">
    <property type="match status" value="1"/>
</dbReference>
<dbReference type="PANTHER" id="PTHR30005">
    <property type="entry name" value="EXOPOLYPHOSPHATASE"/>
    <property type="match status" value="1"/>
</dbReference>
<name>X1K7P4_9ZZZZ</name>
<dbReference type="AlphaFoldDB" id="X1K7P4"/>
<evidence type="ECO:0000313" key="2">
    <source>
        <dbReference type="EMBL" id="GAH86279.1"/>
    </source>
</evidence>
<dbReference type="PANTHER" id="PTHR30005:SF0">
    <property type="entry name" value="RETROGRADE REGULATION PROTEIN 2"/>
    <property type="match status" value="1"/>
</dbReference>
<protein>
    <recommendedName>
        <fullName evidence="1">Ppx/GppA phosphatase N-terminal domain-containing protein</fullName>
    </recommendedName>
</protein>
<dbReference type="GO" id="GO:0016462">
    <property type="term" value="F:pyrophosphatase activity"/>
    <property type="evidence" value="ECO:0007669"/>
    <property type="project" value="TreeGrafter"/>
</dbReference>
<dbReference type="Pfam" id="PF02541">
    <property type="entry name" value="Ppx-GppA"/>
    <property type="match status" value="1"/>
</dbReference>
<feature type="non-terminal residue" evidence="2">
    <location>
        <position position="90"/>
    </location>
</feature>
<proteinExistence type="predicted"/>
<dbReference type="InterPro" id="IPR050273">
    <property type="entry name" value="GppA/Ppx_hydrolase"/>
</dbReference>